<reference evidence="1 2" key="1">
    <citation type="submission" date="2018-09" db="EMBL/GenBank/DDBJ databases">
        <title>Murine metabolic-syndrome-specific gut microbial biobank.</title>
        <authorList>
            <person name="Liu C."/>
        </authorList>
    </citation>
    <scope>NUCLEOTIDE SEQUENCE [LARGE SCALE GENOMIC DNA]</scope>
    <source>
        <strain evidence="1 2">0.1xD8-82</strain>
    </source>
</reference>
<sequence>MKQYQYVVFDVDGTLLDTAEGIVKAVKETMRMEKLEIPADDVFRTFIGPPIQNSFEKLYGFGAKRAQEMAAVFRNFYRQDEYILRAKPYEGIYEVCRALAAAERKIGIATYKRQDYAEKIVRYFQFDRYTDYIFGADHENRLKKVDIIRLCLNEMGCKDYGQAVMIGDSDNDAIGAQALGIDFIGVTYGFGFLSEEDVNAYANAGCADTPLGLFGLLGLA</sequence>
<dbReference type="GO" id="GO:0005829">
    <property type="term" value="C:cytosol"/>
    <property type="evidence" value="ECO:0007669"/>
    <property type="project" value="TreeGrafter"/>
</dbReference>
<dbReference type="EMBL" id="RAYQ01000015">
    <property type="protein sequence ID" value="RKI90349.1"/>
    <property type="molecule type" value="Genomic_DNA"/>
</dbReference>
<dbReference type="Gene3D" id="3.40.50.1000">
    <property type="entry name" value="HAD superfamily/HAD-like"/>
    <property type="match status" value="1"/>
</dbReference>
<proteinExistence type="predicted"/>
<dbReference type="PANTHER" id="PTHR43434:SF20">
    <property type="entry name" value="5'-NUCLEOTIDASE"/>
    <property type="match status" value="1"/>
</dbReference>
<dbReference type="Pfam" id="PF13419">
    <property type="entry name" value="HAD_2"/>
    <property type="match status" value="1"/>
</dbReference>
<dbReference type="Proteomes" id="UP000280696">
    <property type="component" value="Unassembled WGS sequence"/>
</dbReference>
<dbReference type="InterPro" id="IPR023214">
    <property type="entry name" value="HAD_sf"/>
</dbReference>
<dbReference type="OrthoDB" id="9807630at2"/>
<dbReference type="Gene3D" id="1.10.150.240">
    <property type="entry name" value="Putative phosphatase, domain 2"/>
    <property type="match status" value="1"/>
</dbReference>
<evidence type="ECO:0000313" key="2">
    <source>
        <dbReference type="Proteomes" id="UP000280696"/>
    </source>
</evidence>
<accession>A0A3A9AG54</accession>
<comment type="caution">
    <text evidence="1">The sequence shown here is derived from an EMBL/GenBank/DDBJ whole genome shotgun (WGS) entry which is preliminary data.</text>
</comment>
<dbReference type="InterPro" id="IPR036412">
    <property type="entry name" value="HAD-like_sf"/>
</dbReference>
<name>A0A3A9AG54_9FIRM</name>
<dbReference type="InterPro" id="IPR041492">
    <property type="entry name" value="HAD_2"/>
</dbReference>
<dbReference type="GO" id="GO:0004713">
    <property type="term" value="F:protein tyrosine kinase activity"/>
    <property type="evidence" value="ECO:0007669"/>
    <property type="project" value="TreeGrafter"/>
</dbReference>
<organism evidence="1 2">
    <name type="scientific">Parablautia intestinalis</name>
    <dbReference type="NCBI Taxonomy" id="2320100"/>
    <lineage>
        <taxon>Bacteria</taxon>
        <taxon>Bacillati</taxon>
        <taxon>Bacillota</taxon>
        <taxon>Clostridia</taxon>
        <taxon>Lachnospirales</taxon>
        <taxon>Lachnospiraceae</taxon>
        <taxon>Parablautia</taxon>
    </lineage>
</organism>
<dbReference type="SFLD" id="SFLDG01129">
    <property type="entry name" value="C1.5:_HAD__Beta-PGM__Phosphata"/>
    <property type="match status" value="1"/>
</dbReference>
<dbReference type="PANTHER" id="PTHR43434">
    <property type="entry name" value="PHOSPHOGLYCOLATE PHOSPHATASE"/>
    <property type="match status" value="1"/>
</dbReference>
<dbReference type="RefSeq" id="WP_120471056.1">
    <property type="nucleotide sequence ID" value="NZ_RAYQ01000015.1"/>
</dbReference>
<dbReference type="InterPro" id="IPR050155">
    <property type="entry name" value="HAD-like_hydrolase_sf"/>
</dbReference>
<dbReference type="AlphaFoldDB" id="A0A3A9AG54"/>
<gene>
    <name evidence="1" type="ORF">D7V94_14150</name>
</gene>
<keyword evidence="1" id="KW-0378">Hydrolase</keyword>
<dbReference type="SFLD" id="SFLDS00003">
    <property type="entry name" value="Haloacid_Dehalogenase"/>
    <property type="match status" value="1"/>
</dbReference>
<dbReference type="SUPFAM" id="SSF56784">
    <property type="entry name" value="HAD-like"/>
    <property type="match status" value="1"/>
</dbReference>
<dbReference type="InterPro" id="IPR023198">
    <property type="entry name" value="PGP-like_dom2"/>
</dbReference>
<protein>
    <submittedName>
        <fullName evidence="1">HAD family hydrolase</fullName>
    </submittedName>
</protein>
<dbReference type="GO" id="GO:0016787">
    <property type="term" value="F:hydrolase activity"/>
    <property type="evidence" value="ECO:0007669"/>
    <property type="project" value="UniProtKB-KW"/>
</dbReference>
<evidence type="ECO:0000313" key="1">
    <source>
        <dbReference type="EMBL" id="RKI90349.1"/>
    </source>
</evidence>
<keyword evidence="2" id="KW-1185">Reference proteome</keyword>